<dbReference type="Gene3D" id="2.60.120.290">
    <property type="entry name" value="Spermadhesin, CUB domain"/>
    <property type="match status" value="1"/>
</dbReference>
<accession>A0AAU9VZP9</accession>
<gene>
    <name evidence="4" type="ORF">PMEA_00031688</name>
</gene>
<comment type="caution">
    <text evidence="2">Lacks conserved residue(s) required for the propagation of feature annotation.</text>
</comment>
<feature type="non-terminal residue" evidence="4">
    <location>
        <position position="1"/>
    </location>
</feature>
<proteinExistence type="predicted"/>
<organism evidence="4 5">
    <name type="scientific">Pocillopora meandrina</name>
    <dbReference type="NCBI Taxonomy" id="46732"/>
    <lineage>
        <taxon>Eukaryota</taxon>
        <taxon>Metazoa</taxon>
        <taxon>Cnidaria</taxon>
        <taxon>Anthozoa</taxon>
        <taxon>Hexacorallia</taxon>
        <taxon>Scleractinia</taxon>
        <taxon>Astrocoeniina</taxon>
        <taxon>Pocilloporidae</taxon>
        <taxon>Pocillopora</taxon>
    </lineage>
</organism>
<comment type="caution">
    <text evidence="4">The sequence shown here is derived from an EMBL/GenBank/DDBJ whole genome shotgun (WGS) entry which is preliminary data.</text>
</comment>
<evidence type="ECO:0000256" key="2">
    <source>
        <dbReference type="PROSITE-ProRule" id="PRU00059"/>
    </source>
</evidence>
<evidence type="ECO:0000313" key="4">
    <source>
        <dbReference type="EMBL" id="CAH3043705.1"/>
    </source>
</evidence>
<feature type="non-terminal residue" evidence="4">
    <location>
        <position position="241"/>
    </location>
</feature>
<evidence type="ECO:0000259" key="3">
    <source>
        <dbReference type="PROSITE" id="PS01180"/>
    </source>
</evidence>
<dbReference type="SUPFAM" id="SSF49854">
    <property type="entry name" value="Spermadhesin, CUB domain"/>
    <property type="match status" value="1"/>
</dbReference>
<dbReference type="AlphaFoldDB" id="A0AAU9VZP9"/>
<name>A0AAU9VZP9_9CNID</name>
<dbReference type="InterPro" id="IPR035914">
    <property type="entry name" value="Sperma_CUB_dom_sf"/>
</dbReference>
<dbReference type="Proteomes" id="UP001159428">
    <property type="component" value="Unassembled WGS sequence"/>
</dbReference>
<dbReference type="Pfam" id="PF00431">
    <property type="entry name" value="CUB"/>
    <property type="match status" value="1"/>
</dbReference>
<protein>
    <recommendedName>
        <fullName evidence="3">CUB domain-containing protein</fullName>
    </recommendedName>
</protein>
<dbReference type="InterPro" id="IPR000859">
    <property type="entry name" value="CUB_dom"/>
</dbReference>
<keyword evidence="1" id="KW-1015">Disulfide bond</keyword>
<feature type="domain" description="CUB" evidence="3">
    <location>
        <begin position="42"/>
        <end position="187"/>
    </location>
</feature>
<dbReference type="EMBL" id="CALNXJ010000007">
    <property type="protein sequence ID" value="CAH3043705.1"/>
    <property type="molecule type" value="Genomic_DNA"/>
</dbReference>
<reference evidence="4 5" key="1">
    <citation type="submission" date="2022-05" db="EMBL/GenBank/DDBJ databases">
        <authorList>
            <consortium name="Genoscope - CEA"/>
            <person name="William W."/>
        </authorList>
    </citation>
    <scope>NUCLEOTIDE SEQUENCE [LARGE SCALE GENOMIC DNA]</scope>
</reference>
<evidence type="ECO:0000256" key="1">
    <source>
        <dbReference type="ARBA" id="ARBA00023157"/>
    </source>
</evidence>
<keyword evidence="5" id="KW-1185">Reference proteome</keyword>
<evidence type="ECO:0000313" key="5">
    <source>
        <dbReference type="Proteomes" id="UP001159428"/>
    </source>
</evidence>
<dbReference type="PROSITE" id="PS01180">
    <property type="entry name" value="CUB"/>
    <property type="match status" value="1"/>
</dbReference>
<sequence>LRSKIKDTIHNNEKFSETMVAMEHVEFARSLAPFLMIYLLICNGNFGALATQGCGILINDSLVSPRYPSDYPNNVDCDHLVPIPQGVALEIYFEDFDVEYHPQYLTMLKFLRRLGLYLDATAERFLDVKLQYAIGIEYCGKVYTFPLYRLHASVNHNYNNSILAAPSVSLPSVVETLPGHKVEFFVNGTFPLNTTVMKNSTVLFTGVESTAALIFHEEGNLTCMARNSFGSYFKEFSVIFG</sequence>